<feature type="transmembrane region" description="Helical" evidence="1">
    <location>
        <begin position="99"/>
        <end position="120"/>
    </location>
</feature>
<protein>
    <recommendedName>
        <fullName evidence="4">Glycerophosphoryl diester phosphodiesterase membrane domain-containing protein</fullName>
    </recommendedName>
</protein>
<feature type="transmembrane region" description="Helical" evidence="1">
    <location>
        <begin position="54"/>
        <end position="78"/>
    </location>
</feature>
<feature type="transmembrane region" description="Helical" evidence="1">
    <location>
        <begin position="21"/>
        <end position="42"/>
    </location>
</feature>
<comment type="caution">
    <text evidence="2">The sequence shown here is derived from an EMBL/GenBank/DDBJ whole genome shotgun (WGS) entry which is preliminary data.</text>
</comment>
<evidence type="ECO:0000313" key="2">
    <source>
        <dbReference type="EMBL" id="PPK73935.1"/>
    </source>
</evidence>
<evidence type="ECO:0008006" key="4">
    <source>
        <dbReference type="Google" id="ProtNLM"/>
    </source>
</evidence>
<evidence type="ECO:0000256" key="1">
    <source>
        <dbReference type="SAM" id="Phobius"/>
    </source>
</evidence>
<proteinExistence type="predicted"/>
<keyword evidence="1" id="KW-1133">Transmembrane helix</keyword>
<accession>A0A2S6H8Z5</accession>
<feature type="transmembrane region" description="Helical" evidence="1">
    <location>
        <begin position="165"/>
        <end position="190"/>
    </location>
</feature>
<gene>
    <name evidence="2" type="ORF">B0F87_11346</name>
</gene>
<dbReference type="Proteomes" id="UP000240010">
    <property type="component" value="Unassembled WGS sequence"/>
</dbReference>
<keyword evidence="1" id="KW-0812">Transmembrane</keyword>
<name>A0A2S6H8Z5_9GAMM</name>
<organism evidence="2 3">
    <name type="scientific">Methylobacter tundripaludum</name>
    <dbReference type="NCBI Taxonomy" id="173365"/>
    <lineage>
        <taxon>Bacteria</taxon>
        <taxon>Pseudomonadati</taxon>
        <taxon>Pseudomonadota</taxon>
        <taxon>Gammaproteobacteria</taxon>
        <taxon>Methylococcales</taxon>
        <taxon>Methylococcaceae</taxon>
        <taxon>Methylobacter</taxon>
    </lineage>
</organism>
<feature type="transmembrane region" description="Helical" evidence="1">
    <location>
        <begin position="210"/>
        <end position="232"/>
    </location>
</feature>
<evidence type="ECO:0000313" key="3">
    <source>
        <dbReference type="Proteomes" id="UP000240010"/>
    </source>
</evidence>
<dbReference type="RefSeq" id="WP_104430208.1">
    <property type="nucleotide sequence ID" value="NZ_PTIZ01000013.1"/>
</dbReference>
<reference evidence="2 3" key="1">
    <citation type="submission" date="2018-02" db="EMBL/GenBank/DDBJ databases">
        <title>Subsurface microbial communities from deep shales in Ohio and West Virginia, USA.</title>
        <authorList>
            <person name="Wrighton K."/>
        </authorList>
    </citation>
    <scope>NUCLEOTIDE SEQUENCE [LARGE SCALE GENOMIC DNA]</scope>
    <source>
        <strain evidence="2 3">OWC-DMM</strain>
    </source>
</reference>
<feature type="transmembrane region" description="Helical" evidence="1">
    <location>
        <begin position="126"/>
        <end position="144"/>
    </location>
</feature>
<dbReference type="AlphaFoldDB" id="A0A2S6H8Z5"/>
<keyword evidence="1" id="KW-0472">Membrane</keyword>
<dbReference type="EMBL" id="PTIZ01000013">
    <property type="protein sequence ID" value="PPK73935.1"/>
    <property type="molecule type" value="Genomic_DNA"/>
</dbReference>
<sequence length="252" mass="28333">MKNYLNEQSAGMIIRNSVGIYLTNFKALFLIYCLPVLPFMLLEAYSKTNGQVRMVIIAAVIKILVSILVFLPMTVAVSDISLGNRPTIGRSYRCIFSKSVGSFFITYLLLVIVIAVGFIFLVVPGLLFLIWYALTFQVVLLERLSGWKALKRSKELGVGFYWRNYGVLFLTNIICFIFIMILTMSLGGASGYLGGTFFPDFKTFLVFLEFVWGAIGLVAAPPMLIAPVLIYYDMRARKEAYDINTLAEDLAR</sequence>